<dbReference type="Pfam" id="PF15629">
    <property type="entry name" value="Perm-CXXC"/>
    <property type="match status" value="1"/>
</dbReference>
<evidence type="ECO:0000256" key="3">
    <source>
        <dbReference type="ARBA" id="ARBA00005646"/>
    </source>
</evidence>
<feature type="compositionally biased region" description="Polar residues" evidence="10">
    <location>
        <begin position="825"/>
        <end position="838"/>
    </location>
</feature>
<name>A0A2K3NLR9_TRIPR</name>
<dbReference type="InterPro" id="IPR003265">
    <property type="entry name" value="HhH-GPD_domain"/>
</dbReference>
<evidence type="ECO:0000313" key="12">
    <source>
        <dbReference type="EMBL" id="PNY03986.1"/>
    </source>
</evidence>
<feature type="compositionally biased region" description="Basic residues" evidence="10">
    <location>
        <begin position="248"/>
        <end position="258"/>
    </location>
</feature>
<feature type="compositionally biased region" description="Basic residues" evidence="10">
    <location>
        <begin position="212"/>
        <end position="221"/>
    </location>
</feature>
<dbReference type="CDD" id="cd00056">
    <property type="entry name" value="ENDO3c"/>
    <property type="match status" value="1"/>
</dbReference>
<feature type="domain" description="HhH-GPD" evidence="11">
    <location>
        <begin position="1602"/>
        <end position="1774"/>
    </location>
</feature>
<proteinExistence type="inferred from homology"/>
<keyword evidence="4" id="KW-0004">4Fe-4S</keyword>
<evidence type="ECO:0000256" key="1">
    <source>
        <dbReference type="ARBA" id="ARBA00001966"/>
    </source>
</evidence>
<feature type="compositionally biased region" description="Basic residues" evidence="10">
    <location>
        <begin position="358"/>
        <end position="368"/>
    </location>
</feature>
<feature type="compositionally biased region" description="Polar residues" evidence="10">
    <location>
        <begin position="484"/>
        <end position="493"/>
    </location>
</feature>
<dbReference type="PANTHER" id="PTHR46213">
    <property type="entry name" value="TRANSCRIPTIONAL ACTIVATOR DEMETER"/>
    <property type="match status" value="1"/>
</dbReference>
<comment type="subcellular location">
    <subcellularLocation>
        <location evidence="2">Nucleus</location>
    </subcellularLocation>
</comment>
<feature type="region of interest" description="Disordered" evidence="10">
    <location>
        <begin position="191"/>
        <end position="267"/>
    </location>
</feature>
<feature type="region of interest" description="Disordered" evidence="10">
    <location>
        <begin position="1568"/>
        <end position="1594"/>
    </location>
</feature>
<reference evidence="12 13" key="2">
    <citation type="journal article" date="2017" name="Front. Plant Sci.">
        <title>Gene Classification and Mining of Molecular Markers Useful in Red Clover (Trifolium pratense) Breeding.</title>
        <authorList>
            <person name="Istvanek J."/>
            <person name="Dluhosova J."/>
            <person name="Dluhos P."/>
            <person name="Patkova L."/>
            <person name="Nedelnik J."/>
            <person name="Repkova J."/>
        </authorList>
    </citation>
    <scope>NUCLEOTIDE SEQUENCE [LARGE SCALE GENOMIC DNA]</scope>
    <source>
        <strain evidence="13">cv. Tatra</strain>
        <tissue evidence="12">Young leaves</tissue>
    </source>
</reference>
<feature type="region of interest" description="Disordered" evidence="10">
    <location>
        <begin position="616"/>
        <end position="672"/>
    </location>
</feature>
<feature type="compositionally biased region" description="Low complexity" evidence="10">
    <location>
        <begin position="620"/>
        <end position="631"/>
    </location>
</feature>
<feature type="region of interest" description="Disordered" evidence="10">
    <location>
        <begin position="825"/>
        <end position="873"/>
    </location>
</feature>
<feature type="compositionally biased region" description="Basic and acidic residues" evidence="10">
    <location>
        <begin position="468"/>
        <end position="481"/>
    </location>
</feature>
<feature type="compositionally biased region" description="Basic and acidic residues" evidence="10">
    <location>
        <begin position="518"/>
        <end position="533"/>
    </location>
</feature>
<organism evidence="12 13">
    <name type="scientific">Trifolium pratense</name>
    <name type="common">Red clover</name>
    <dbReference type="NCBI Taxonomy" id="57577"/>
    <lineage>
        <taxon>Eukaryota</taxon>
        <taxon>Viridiplantae</taxon>
        <taxon>Streptophyta</taxon>
        <taxon>Embryophyta</taxon>
        <taxon>Tracheophyta</taxon>
        <taxon>Spermatophyta</taxon>
        <taxon>Magnoliopsida</taxon>
        <taxon>eudicotyledons</taxon>
        <taxon>Gunneridae</taxon>
        <taxon>Pentapetalae</taxon>
        <taxon>rosids</taxon>
        <taxon>fabids</taxon>
        <taxon>Fabales</taxon>
        <taxon>Fabaceae</taxon>
        <taxon>Papilionoideae</taxon>
        <taxon>50 kb inversion clade</taxon>
        <taxon>NPAAA clade</taxon>
        <taxon>Hologalegina</taxon>
        <taxon>IRL clade</taxon>
        <taxon>Trifolieae</taxon>
        <taxon>Trifolium</taxon>
    </lineage>
</organism>
<feature type="region of interest" description="Disordered" evidence="10">
    <location>
        <begin position="441"/>
        <end position="533"/>
    </location>
</feature>
<feature type="compositionally biased region" description="Basic and acidic residues" evidence="10">
    <location>
        <begin position="2194"/>
        <end position="2205"/>
    </location>
</feature>
<gene>
    <name evidence="12" type="ORF">L195_g000397</name>
</gene>
<dbReference type="Gene3D" id="1.10.340.30">
    <property type="entry name" value="Hypothetical protein, domain 2"/>
    <property type="match status" value="1"/>
</dbReference>
<feature type="compositionally biased region" description="Polar residues" evidence="10">
    <location>
        <begin position="1450"/>
        <end position="1465"/>
    </location>
</feature>
<feature type="compositionally biased region" description="Basic residues" evidence="10">
    <location>
        <begin position="756"/>
        <end position="770"/>
    </location>
</feature>
<keyword evidence="9" id="KW-0539">Nucleus</keyword>
<evidence type="ECO:0000256" key="7">
    <source>
        <dbReference type="ARBA" id="ARBA00023014"/>
    </source>
</evidence>
<dbReference type="Proteomes" id="UP000236291">
    <property type="component" value="Unassembled WGS sequence"/>
</dbReference>
<keyword evidence="8" id="KW-0238">DNA-binding</keyword>
<sequence length="2223" mass="247198">MEVEEMKRKEPQAEIPWIPTTPVKPVVPKSAPICTPVEGNSQIYHQANGAFACSEFPHGTEKNRESHDGSVPAATITDIAGENGKICDKTASDNVSCWSGLDSAEFVFRTEVASSSATRIGDNNGLNDLVVPSVVSENSRDPHETSDIACCSKRTSQDDPAKKLDKDGTPPDKELCDPVVEFAAVSSALMENHNPDEGSSLCTGLNKTPEKKPRRKKHRPKVIREGKPKRTPKPATPKPAPSKENTTGKRKYVRRKELKKTSTPAEVTGEIAEETPEAAKMSCQRSLNFDIGTKDESSAGRENITALLGKENGVAAQETNFGLICDLNTSVNVKHASNSSMSLPEETHETKPKENPTGKRKYIRRKLNKTSAPPAEVTGELTTEKMPELAKPPCKSCTNFDKGGMEESSAVKETATAHLSEENVVTEGTNPDLAYDVKTPMKQASDSNVSLTEDTQTINKSSRRKKLKEGPITKRQYERRSKLNKSSTPTTEVSGDLPGKTMPESAKTSCQKSLNFDRGARDESSADKENATVHPCKETGAAIQEIGVGFGYDMESFMKQAGENNYLSFCNDKQTPTVRPCEETGAVVQEIDVCLDYDMETFMKPAAENNYMSFCNNEQTTSTSPSKTNPPGEKPKQNLTGNKYQRRKRLNKSPTCQTEMTGEDTGAMMPESKATPMKRFSDVDMGVKDESSAHKEIVNVQMGDLVEETPVSLAYNQDTWIKQALNSYMSGDAQAPSTDPSKDNPPGEKPEENPNGKRKCVKKMRSKRTSTPREMTDELTEPIMSEPTVISCRMSINFDNGGRDESNMCNESLASDQNTLVKEMSNSHMSLSENTQAPSACLPKSNPPGAKRNPSNKNKRKGLPTAEDGNISNGQVSTIESQMVGCEREHSGTTELADNNNMNLIGAHYNGLHSYQSKFPLQFPNIQKKKRTEKEKTNTCITSSVIAENGVPLMFSPQYAQVHPYASNYNSWMYGSGYNTAVIPMINECTENYIHNTQTFDEFRLSLRRVTERSQFEAQTSDYNSHYNSLMRIRSCVEPDYTAKQLEFSDRQTIRDEERPQTCIDVLVEDMPVSCAKKKQNKKRSVISSSAHPNTDEMQQCHNFALVNHNLAQGKSSDTARRRKKARDVEALTAQFRRLNINTGEKDLVLYKQNALVPFQGSFDPIKKQRPRPKVDLDEETDRVWKLLLLDINHEGVDGTDEDKAKWWEEERNVFRGRAESFIARMHLVQGDRRFSRWKGSVVDSVVGVFLTQNVSDHLSSSAFMALAARYPKKSGSTSTAYDGEGTSLVNIVEPEENTECDVKLLNQSVCNQSSMTVDIVEHSGNDSCRITSSPISLTDESNCKLTESPQTNITECHSPMVMIEEGEEKSRYGGRKELNDIVSSQSSVISFQISGDFSNDQNPEKIGSCSDSNSEIEDLSSTAKYNGCGSFSKLLEMVSSTKFYEVNSQRSESTENMRNGNAIESSFPPHNSGAREVNCSDPFKTEASSSGILKNKDGNEMNMPSFQIAESAGYVAVTHSPTIASQVHPQEQSNHMQQQSFFNISGQTHDLVQKERNLNLGDHKEVVRSETNEISSSPIKPKSKSQVQEEKDNFDWDSLRIKAQAKAGKREKTEDTMDSLDWEALRCADVGDIANTIKERGMNNRLAERIQKFLNRVVEDHGSIDLEWLRDVPPDQAKEYLLSVRGLGLKSVECVRLLTLHHLAFPVDTNVGRIAVRLGWVPLQPLPESLQLHLLEMYPVLESIQKYLWPRLCKLDQKTLYELHYQMITFGKVFCTKSKPNCNACPMRAECRHFASAFASARLALPGPEQKNIVSVAGNIAADENPPVVMSQLPLPLPGNTNQVEEIPQTEVSGQLAKFEVNICQPIIEEPASPEPECPQVELSDIEDSFYDDKCEIPTIELNIEEFTLNLQNYMQRNMELQDGEMSKALVALNTQAASIPVPKLKNVSRLRTEHCVYELPDNHPLLEGWETREPDDPGKYLLAIWTPGETADSTQAPECKCSFHEECGQLCNEKECFSCNSFREANSQIVRGTLLIPCRTAMRGSFPLNGTYFQVNEVFADHESSLNPVSVPRSWIWNLGRRTVYFGTSTTSIFKGLTTQEIQQAFWRGYICVRGFERKTRAPRPLMARLHFPASKLAQAAKEKAKESSPAKNSQVPKPNPESTAKKSRGPKPNSESTTKKSQVPKPNADSLAEKSPEPKPDSEQPELILNSHSLQEIGTA</sequence>
<dbReference type="GO" id="GO:0006284">
    <property type="term" value="P:base-excision repair"/>
    <property type="evidence" value="ECO:0007669"/>
    <property type="project" value="InterPro"/>
</dbReference>
<keyword evidence="5" id="KW-0479">Metal-binding</keyword>
<dbReference type="PANTHER" id="PTHR46213:SF26">
    <property type="entry name" value="HHH-GPD BASE EXCISION DNA REPAIR FAMILY PROTEIN"/>
    <property type="match status" value="1"/>
</dbReference>
<keyword evidence="6" id="KW-0408">Iron</keyword>
<evidence type="ECO:0000256" key="4">
    <source>
        <dbReference type="ARBA" id="ARBA00022485"/>
    </source>
</evidence>
<dbReference type="InterPro" id="IPR044811">
    <property type="entry name" value="DME/ROS1"/>
</dbReference>
<dbReference type="GO" id="GO:0003906">
    <property type="term" value="F:DNA-(apurinic or apyrimidinic site) endonuclease activity"/>
    <property type="evidence" value="ECO:0007669"/>
    <property type="project" value="UniProtKB-ARBA"/>
</dbReference>
<evidence type="ECO:0000313" key="13">
    <source>
        <dbReference type="Proteomes" id="UP000236291"/>
    </source>
</evidence>
<evidence type="ECO:0000256" key="9">
    <source>
        <dbReference type="ARBA" id="ARBA00023242"/>
    </source>
</evidence>
<comment type="similarity">
    <text evidence="3">Belongs to the DNA glycosylase family. DEMETER subfamily.</text>
</comment>
<accession>A0A2K3NLR9</accession>
<comment type="caution">
    <text evidence="12">The sequence shown here is derived from an EMBL/GenBank/DDBJ whole genome shotgun (WGS) entry which is preliminary data.</text>
</comment>
<feature type="region of interest" description="Disordered" evidence="10">
    <location>
        <begin position="135"/>
        <end position="175"/>
    </location>
</feature>
<dbReference type="Gene3D" id="1.10.1670.10">
    <property type="entry name" value="Helix-hairpin-Helix base-excision DNA repair enzymes (C-terminal)"/>
    <property type="match status" value="1"/>
</dbReference>
<feature type="compositionally biased region" description="Polar residues" evidence="10">
    <location>
        <begin position="442"/>
        <end position="460"/>
    </location>
</feature>
<feature type="region of interest" description="Disordered" evidence="10">
    <location>
        <begin position="2139"/>
        <end position="2223"/>
    </location>
</feature>
<feature type="compositionally biased region" description="Basic and acidic residues" evidence="10">
    <location>
        <begin position="155"/>
        <end position="175"/>
    </location>
</feature>
<dbReference type="SMART" id="SM00478">
    <property type="entry name" value="ENDO3c"/>
    <property type="match status" value="1"/>
</dbReference>
<dbReference type="GO" id="GO:0003677">
    <property type="term" value="F:DNA binding"/>
    <property type="evidence" value="ECO:0007669"/>
    <property type="project" value="UniProtKB-KW"/>
</dbReference>
<dbReference type="InterPro" id="IPR003651">
    <property type="entry name" value="Endonuclease3_FeS-loop_motif"/>
</dbReference>
<dbReference type="Pfam" id="PF15628">
    <property type="entry name" value="RRM_DME"/>
    <property type="match status" value="1"/>
</dbReference>
<dbReference type="EMBL" id="ASHM01000135">
    <property type="protein sequence ID" value="PNY03986.1"/>
    <property type="molecule type" value="Genomic_DNA"/>
</dbReference>
<keyword evidence="7" id="KW-0411">Iron-sulfur</keyword>
<dbReference type="GO" id="GO:0046872">
    <property type="term" value="F:metal ion binding"/>
    <property type="evidence" value="ECO:0007669"/>
    <property type="project" value="UniProtKB-KW"/>
</dbReference>
<dbReference type="SUPFAM" id="SSF48150">
    <property type="entry name" value="DNA-glycosylase"/>
    <property type="match status" value="1"/>
</dbReference>
<feature type="compositionally biased region" description="Basic and acidic residues" evidence="10">
    <location>
        <begin position="740"/>
        <end position="755"/>
    </location>
</feature>
<evidence type="ECO:0000256" key="10">
    <source>
        <dbReference type="SAM" id="MobiDB-lite"/>
    </source>
</evidence>
<evidence type="ECO:0000256" key="2">
    <source>
        <dbReference type="ARBA" id="ARBA00004123"/>
    </source>
</evidence>
<dbReference type="ExpressionAtlas" id="A0A2K3NLR9">
    <property type="expression patterns" value="baseline"/>
</dbReference>
<dbReference type="GO" id="GO:0141166">
    <property type="term" value="P:chromosomal 5-methylcytosine DNA demethylation pathway"/>
    <property type="evidence" value="ECO:0007669"/>
    <property type="project" value="InterPro"/>
</dbReference>
<dbReference type="InterPro" id="IPR023170">
    <property type="entry name" value="HhH_base_excis_C"/>
</dbReference>
<feature type="compositionally biased region" description="Basic and acidic residues" evidence="10">
    <location>
        <begin position="345"/>
        <end position="357"/>
    </location>
</feature>
<dbReference type="InterPro" id="IPR028925">
    <property type="entry name" value="RRM_DME"/>
</dbReference>
<dbReference type="SMART" id="SM00525">
    <property type="entry name" value="FES"/>
    <property type="match status" value="1"/>
</dbReference>
<comment type="cofactor">
    <cofactor evidence="1">
        <name>[4Fe-4S] cluster</name>
        <dbReference type="ChEBI" id="CHEBI:49883"/>
    </cofactor>
</comment>
<evidence type="ECO:0000256" key="5">
    <source>
        <dbReference type="ARBA" id="ARBA00022723"/>
    </source>
</evidence>
<dbReference type="GO" id="GO:0035514">
    <property type="term" value="F:DNA demethylase activity"/>
    <property type="evidence" value="ECO:0007669"/>
    <property type="project" value="InterPro"/>
</dbReference>
<dbReference type="GO" id="GO:0005634">
    <property type="term" value="C:nucleus"/>
    <property type="evidence" value="ECO:0007669"/>
    <property type="project" value="UniProtKB-SubCell"/>
</dbReference>
<dbReference type="FunFam" id="1.10.1670.10:FF:000004">
    <property type="entry name" value="DNA glycosylase/AP lyase ROS1"/>
    <property type="match status" value="1"/>
</dbReference>
<evidence type="ECO:0000256" key="6">
    <source>
        <dbReference type="ARBA" id="ARBA00023004"/>
    </source>
</evidence>
<feature type="region of interest" description="Disordered" evidence="10">
    <location>
        <begin position="1450"/>
        <end position="1476"/>
    </location>
</feature>
<feature type="compositionally biased region" description="Polar residues" evidence="10">
    <location>
        <begin position="730"/>
        <end position="739"/>
    </location>
</feature>
<feature type="region of interest" description="Disordered" evidence="10">
    <location>
        <begin position="730"/>
        <end position="776"/>
    </location>
</feature>
<feature type="region of interest" description="Disordered" evidence="10">
    <location>
        <begin position="336"/>
        <end position="389"/>
    </location>
</feature>
<protein>
    <submittedName>
        <fullName evidence="12">ROS1-like protein</fullName>
    </submittedName>
</protein>
<dbReference type="InterPro" id="IPR028924">
    <property type="entry name" value="Perm-CXXC"/>
</dbReference>
<feature type="compositionally biased region" description="Polar residues" evidence="10">
    <location>
        <begin position="2213"/>
        <end position="2223"/>
    </location>
</feature>
<reference evidence="12 13" key="1">
    <citation type="journal article" date="2014" name="Am. J. Bot.">
        <title>Genome assembly and annotation for red clover (Trifolium pratense; Fabaceae).</title>
        <authorList>
            <person name="Istvanek J."/>
            <person name="Jaros M."/>
            <person name="Krenek A."/>
            <person name="Repkova J."/>
        </authorList>
    </citation>
    <scope>NUCLEOTIDE SEQUENCE [LARGE SCALE GENOMIC DNA]</scope>
    <source>
        <strain evidence="13">cv. Tatra</strain>
        <tissue evidence="12">Young leaves</tissue>
    </source>
</reference>
<evidence type="ECO:0000259" key="11">
    <source>
        <dbReference type="SMART" id="SM00478"/>
    </source>
</evidence>
<dbReference type="InterPro" id="IPR011257">
    <property type="entry name" value="DNA_glycosylase"/>
</dbReference>
<evidence type="ECO:0000256" key="8">
    <source>
        <dbReference type="ARBA" id="ARBA00023125"/>
    </source>
</evidence>
<dbReference type="GO" id="GO:0051539">
    <property type="term" value="F:4 iron, 4 sulfur cluster binding"/>
    <property type="evidence" value="ECO:0007669"/>
    <property type="project" value="UniProtKB-KW"/>
</dbReference>
<dbReference type="GO" id="GO:0019104">
    <property type="term" value="F:DNA N-glycosylase activity"/>
    <property type="evidence" value="ECO:0007669"/>
    <property type="project" value="InterPro"/>
</dbReference>